<keyword evidence="8" id="KW-0675">Receptor</keyword>
<proteinExistence type="inferred from homology"/>
<feature type="domain" description="Neurotransmitter-gated ion-channel ligand-binding" evidence="13">
    <location>
        <begin position="36"/>
        <end position="245"/>
    </location>
</feature>
<dbReference type="EMBL" id="MU827305">
    <property type="protein sequence ID" value="KAJ7363577.1"/>
    <property type="molecule type" value="Genomic_DNA"/>
</dbReference>
<dbReference type="CDD" id="cd18997">
    <property type="entry name" value="LGIC_ECD_nAChR"/>
    <property type="match status" value="1"/>
</dbReference>
<protein>
    <recommendedName>
        <fullName evidence="13">Neurotransmitter-gated ion-channel ligand-binding domain-containing protein</fullName>
    </recommendedName>
</protein>
<dbReference type="InterPro" id="IPR006202">
    <property type="entry name" value="Neur_chan_lig-bd"/>
</dbReference>
<gene>
    <name evidence="14" type="ORF">OS493_009737</name>
</gene>
<keyword evidence="6 12" id="KW-0406">Ion transport</keyword>
<dbReference type="InterPro" id="IPR002394">
    <property type="entry name" value="Nicotinic_acetylcholine_rcpt"/>
</dbReference>
<feature type="signal peptide" evidence="12">
    <location>
        <begin position="1"/>
        <end position="20"/>
    </location>
</feature>
<keyword evidence="10 12" id="KW-0407">Ion channel</keyword>
<dbReference type="Proteomes" id="UP001163046">
    <property type="component" value="Unassembled WGS sequence"/>
</dbReference>
<dbReference type="InterPro" id="IPR018000">
    <property type="entry name" value="Neurotransmitter_ion_chnl_CS"/>
</dbReference>
<dbReference type="GO" id="GO:0022848">
    <property type="term" value="F:acetylcholine-gated monoatomic cation-selective channel activity"/>
    <property type="evidence" value="ECO:0007669"/>
    <property type="project" value="InterPro"/>
</dbReference>
<evidence type="ECO:0000256" key="2">
    <source>
        <dbReference type="ARBA" id="ARBA00022448"/>
    </source>
</evidence>
<feature type="chain" id="PRO_5041011672" description="Neurotransmitter-gated ion-channel ligand-binding domain-containing protein" evidence="12">
    <location>
        <begin position="21"/>
        <end position="262"/>
    </location>
</feature>
<dbReference type="Pfam" id="PF02931">
    <property type="entry name" value="Neur_chan_LBD"/>
    <property type="match status" value="1"/>
</dbReference>
<evidence type="ECO:0000256" key="9">
    <source>
        <dbReference type="ARBA" id="ARBA00023286"/>
    </source>
</evidence>
<evidence type="ECO:0000256" key="4">
    <source>
        <dbReference type="ARBA" id="ARBA00022692"/>
    </source>
</evidence>
<keyword evidence="12" id="KW-0732">Signal</keyword>
<dbReference type="GO" id="GO:0045211">
    <property type="term" value="C:postsynaptic membrane"/>
    <property type="evidence" value="ECO:0007669"/>
    <property type="project" value="InterPro"/>
</dbReference>
<keyword evidence="2 12" id="KW-0813">Transport</keyword>
<evidence type="ECO:0000256" key="10">
    <source>
        <dbReference type="ARBA" id="ARBA00023303"/>
    </source>
</evidence>
<evidence type="ECO:0000256" key="3">
    <source>
        <dbReference type="ARBA" id="ARBA00022475"/>
    </source>
</evidence>
<dbReference type="GO" id="GO:0004888">
    <property type="term" value="F:transmembrane signaling receptor activity"/>
    <property type="evidence" value="ECO:0007669"/>
    <property type="project" value="InterPro"/>
</dbReference>
<dbReference type="InterPro" id="IPR036734">
    <property type="entry name" value="Neur_chan_lig-bd_sf"/>
</dbReference>
<comment type="subcellular location">
    <subcellularLocation>
        <location evidence="11">Synaptic cell membrane</location>
        <topology evidence="11">Multi-pass membrane protein</topology>
    </subcellularLocation>
</comment>
<evidence type="ECO:0000313" key="15">
    <source>
        <dbReference type="Proteomes" id="UP001163046"/>
    </source>
</evidence>
<keyword evidence="4" id="KW-0812">Transmembrane</keyword>
<dbReference type="Gene3D" id="2.70.170.10">
    <property type="entry name" value="Neurotransmitter-gated ion-channel ligand-binding domain"/>
    <property type="match status" value="1"/>
</dbReference>
<dbReference type="InterPro" id="IPR006201">
    <property type="entry name" value="Neur_channel"/>
</dbReference>
<keyword evidence="9" id="KW-1071">Ligand-gated ion channel</keyword>
<evidence type="ECO:0000256" key="6">
    <source>
        <dbReference type="ARBA" id="ARBA00023065"/>
    </source>
</evidence>
<dbReference type="PRINTS" id="PR00254">
    <property type="entry name" value="NICOTINICR"/>
</dbReference>
<evidence type="ECO:0000256" key="8">
    <source>
        <dbReference type="ARBA" id="ARBA00023170"/>
    </source>
</evidence>
<evidence type="ECO:0000313" key="14">
    <source>
        <dbReference type="EMBL" id="KAJ7363577.1"/>
    </source>
</evidence>
<evidence type="ECO:0000256" key="12">
    <source>
        <dbReference type="RuleBase" id="RU000687"/>
    </source>
</evidence>
<dbReference type="OrthoDB" id="5954952at2759"/>
<evidence type="ECO:0000256" key="5">
    <source>
        <dbReference type="ARBA" id="ARBA00023018"/>
    </source>
</evidence>
<evidence type="ECO:0000256" key="7">
    <source>
        <dbReference type="ARBA" id="ARBA00023136"/>
    </source>
</evidence>
<keyword evidence="15" id="KW-1185">Reference proteome</keyword>
<accession>A0A9X0CLB0</accession>
<comment type="caution">
    <text evidence="14">The sequence shown here is derived from an EMBL/GenBank/DDBJ whole genome shotgun (WGS) entry which is preliminary data.</text>
</comment>
<keyword evidence="3" id="KW-1003">Cell membrane</keyword>
<dbReference type="PROSITE" id="PS00236">
    <property type="entry name" value="NEUROTR_ION_CHANNEL"/>
    <property type="match status" value="1"/>
</dbReference>
<dbReference type="FunFam" id="2.70.170.10:FF:000016">
    <property type="entry name" value="Nicotinic acetylcholine receptor subunit"/>
    <property type="match status" value="1"/>
</dbReference>
<sequence length="262" mass="30573">MKFLMRICFSLLSLIAVTSSFKEIDWKRNQSETGEARLRHKLFHTHYNPDLRPVVNRSDKVTVHLGISLHQIINVDAKNQLMQVSLWIRQAWFNPFLTWNQSDYDGVNQININAKQVWIPDIYLYNNAAADQDGALDRFKTKIVLSSNGRNMWLGPVLYTFSCKIDVAFFPFDEQLCSMKFGSWTYDGYRVDVQMEAEEGDTKKFVTSGEWDLISLPAHRNEIIYVCCPEPYPDVTFTVQIRRRTTYYYINLIIPCALITCK</sequence>
<evidence type="ECO:0000256" key="11">
    <source>
        <dbReference type="ARBA" id="ARBA00034099"/>
    </source>
</evidence>
<comment type="similarity">
    <text evidence="1">Belongs to the ligand-gated ion channel (TC 1.A.9) family. Acetylcholine receptor (TC 1.A.9.1) subfamily.</text>
</comment>
<reference evidence="14" key="1">
    <citation type="submission" date="2023-01" db="EMBL/GenBank/DDBJ databases">
        <title>Genome assembly of the deep-sea coral Lophelia pertusa.</title>
        <authorList>
            <person name="Herrera S."/>
            <person name="Cordes E."/>
        </authorList>
    </citation>
    <scope>NUCLEOTIDE SEQUENCE</scope>
    <source>
        <strain evidence="14">USNM1676648</strain>
        <tissue evidence="14">Polyp</tissue>
    </source>
</reference>
<keyword evidence="7" id="KW-0472">Membrane</keyword>
<keyword evidence="5" id="KW-0770">Synapse</keyword>
<evidence type="ECO:0000256" key="1">
    <source>
        <dbReference type="ARBA" id="ARBA00009237"/>
    </source>
</evidence>
<dbReference type="PRINTS" id="PR00252">
    <property type="entry name" value="NRIONCHANNEL"/>
</dbReference>
<evidence type="ECO:0000259" key="13">
    <source>
        <dbReference type="Pfam" id="PF02931"/>
    </source>
</evidence>
<dbReference type="AlphaFoldDB" id="A0A9X0CLB0"/>
<organism evidence="14 15">
    <name type="scientific">Desmophyllum pertusum</name>
    <dbReference type="NCBI Taxonomy" id="174260"/>
    <lineage>
        <taxon>Eukaryota</taxon>
        <taxon>Metazoa</taxon>
        <taxon>Cnidaria</taxon>
        <taxon>Anthozoa</taxon>
        <taxon>Hexacorallia</taxon>
        <taxon>Scleractinia</taxon>
        <taxon>Caryophylliina</taxon>
        <taxon>Caryophylliidae</taxon>
        <taxon>Desmophyllum</taxon>
    </lineage>
</organism>
<dbReference type="PANTHER" id="PTHR18945">
    <property type="entry name" value="NEUROTRANSMITTER GATED ION CHANNEL"/>
    <property type="match status" value="1"/>
</dbReference>
<name>A0A9X0CLB0_9CNID</name>
<dbReference type="SUPFAM" id="SSF63712">
    <property type="entry name" value="Nicotinic receptor ligand binding domain-like"/>
    <property type="match status" value="1"/>
</dbReference>